<proteinExistence type="predicted"/>
<organism evidence="1 2">
    <name type="scientific">Claviceps aff. purpurea</name>
    <dbReference type="NCBI Taxonomy" id="1967640"/>
    <lineage>
        <taxon>Eukaryota</taxon>
        <taxon>Fungi</taxon>
        <taxon>Dikarya</taxon>
        <taxon>Ascomycota</taxon>
        <taxon>Pezizomycotina</taxon>
        <taxon>Sordariomycetes</taxon>
        <taxon>Hypocreomycetidae</taxon>
        <taxon>Hypocreales</taxon>
        <taxon>Clavicipitaceae</taxon>
        <taxon>Claviceps</taxon>
    </lineage>
</organism>
<keyword evidence="2" id="KW-1185">Reference proteome</keyword>
<name>A0A9P7QAZ1_9HYPO</name>
<reference evidence="1 2" key="1">
    <citation type="journal article" date="2020" name="bioRxiv">
        <title>Whole genome comparisons of ergot fungi reveals the divergence and evolution of species within the genus Claviceps are the result of varying mechanisms driving genome evolution and host range expansion.</title>
        <authorList>
            <person name="Wyka S.A."/>
            <person name="Mondo S.J."/>
            <person name="Liu M."/>
            <person name="Dettman J."/>
            <person name="Nalam V."/>
            <person name="Broders K.D."/>
        </authorList>
    </citation>
    <scope>NUCLEOTIDE SEQUENCE [LARGE SCALE GENOMIC DNA]</scope>
    <source>
        <strain evidence="1 2">Clav52</strain>
    </source>
</reference>
<dbReference type="EMBL" id="SRRH01000591">
    <property type="protein sequence ID" value="KAG6286936.1"/>
    <property type="molecule type" value="Genomic_DNA"/>
</dbReference>
<evidence type="ECO:0000313" key="1">
    <source>
        <dbReference type="EMBL" id="KAG6286936.1"/>
    </source>
</evidence>
<dbReference type="Proteomes" id="UP000707071">
    <property type="component" value="Unassembled WGS sequence"/>
</dbReference>
<protein>
    <submittedName>
        <fullName evidence="1">Uncharacterized protein</fullName>
    </submittedName>
</protein>
<accession>A0A9P7QAZ1</accession>
<gene>
    <name evidence="1" type="ORF">E4U09_006459</name>
</gene>
<dbReference type="AlphaFoldDB" id="A0A9P7QAZ1"/>
<evidence type="ECO:0000313" key="2">
    <source>
        <dbReference type="Proteomes" id="UP000707071"/>
    </source>
</evidence>
<comment type="caution">
    <text evidence="1">The sequence shown here is derived from an EMBL/GenBank/DDBJ whole genome shotgun (WGS) entry which is preliminary data.</text>
</comment>
<sequence>MPCRNLQDEVFTAVPFQVVPSSLDMFDYNAPGGVTVRRSRVVEPTWKLEKTTRSHGHRFHPRPVGLIANHEVRYALDALRFELLGKRIAVLVRGYLYTELLTSNMTSRSPSEGFPVKFQERPIKANTVGETASSIVITEAQLHDCRTCEERR</sequence>